<sequence>MSTAPRSPTRSGRSSGTDTRCALCTAEPPTSAPPTPAPPTSAPPTPAPPTPAPPTPAPSTPPPRRVFPFAPSVARRTET</sequence>
<evidence type="ECO:0000256" key="1">
    <source>
        <dbReference type="SAM" id="MobiDB-lite"/>
    </source>
</evidence>
<organism evidence="2 3">
    <name type="scientific">Agromyces intestinalis</name>
    <dbReference type="NCBI Taxonomy" id="2592652"/>
    <lineage>
        <taxon>Bacteria</taxon>
        <taxon>Bacillati</taxon>
        <taxon>Actinomycetota</taxon>
        <taxon>Actinomycetes</taxon>
        <taxon>Micrococcales</taxon>
        <taxon>Microbacteriaceae</taxon>
        <taxon>Agromyces</taxon>
    </lineage>
</organism>
<feature type="compositionally biased region" description="Low complexity" evidence="1">
    <location>
        <begin position="1"/>
        <end position="20"/>
    </location>
</feature>
<feature type="region of interest" description="Disordered" evidence="1">
    <location>
        <begin position="1"/>
        <end position="79"/>
    </location>
</feature>
<keyword evidence="3" id="KW-1185">Reference proteome</keyword>
<feature type="compositionally biased region" description="Pro residues" evidence="1">
    <location>
        <begin position="30"/>
        <end position="65"/>
    </location>
</feature>
<accession>A0A5C1YJ21</accession>
<proteinExistence type="predicted"/>
<evidence type="ECO:0000313" key="2">
    <source>
        <dbReference type="EMBL" id="QEO14772.1"/>
    </source>
</evidence>
<dbReference type="KEGG" id="ail:FLP10_10395"/>
<dbReference type="AlphaFoldDB" id="A0A5C1YJ21"/>
<dbReference type="Proteomes" id="UP000324678">
    <property type="component" value="Chromosome"/>
</dbReference>
<dbReference type="EMBL" id="CP043505">
    <property type="protein sequence ID" value="QEO14772.1"/>
    <property type="molecule type" value="Genomic_DNA"/>
</dbReference>
<gene>
    <name evidence="2" type="ORF">FLP10_10395</name>
</gene>
<name>A0A5C1YJ21_9MICO</name>
<reference evidence="2 3" key="1">
    <citation type="submission" date="2019-09" db="EMBL/GenBank/DDBJ databases">
        <title>Genome sequencing of strain KACC 19306.</title>
        <authorList>
            <person name="Heo J."/>
            <person name="Kim S.-J."/>
            <person name="Kim J.-S."/>
            <person name="Hong S.-B."/>
            <person name="Kwon S.-W."/>
        </authorList>
    </citation>
    <scope>NUCLEOTIDE SEQUENCE [LARGE SCALE GENOMIC DNA]</scope>
    <source>
        <strain evidence="2 3">KACC 19306</strain>
    </source>
</reference>
<protein>
    <submittedName>
        <fullName evidence="2">Uncharacterized protein</fullName>
    </submittedName>
</protein>
<evidence type="ECO:0000313" key="3">
    <source>
        <dbReference type="Proteomes" id="UP000324678"/>
    </source>
</evidence>